<dbReference type="PANTHER" id="PTHR14091:SF0">
    <property type="entry name" value="PERIODIC TRYPTOPHAN PROTEIN 1 HOMOLOG"/>
    <property type="match status" value="1"/>
</dbReference>
<evidence type="ECO:0000313" key="7">
    <source>
        <dbReference type="Proteomes" id="UP001151699"/>
    </source>
</evidence>
<comment type="caution">
    <text evidence="6">The sequence shown here is derived from an EMBL/GenBank/DDBJ whole genome shotgun (WGS) entry which is preliminary data.</text>
</comment>
<dbReference type="InterPro" id="IPR020472">
    <property type="entry name" value="WD40_PAC1"/>
</dbReference>
<keyword evidence="2 4" id="KW-0853">WD repeat</keyword>
<dbReference type="Proteomes" id="UP001151699">
    <property type="component" value="Chromosome A"/>
</dbReference>
<proteinExistence type="predicted"/>
<dbReference type="EMBL" id="WJQU01000001">
    <property type="protein sequence ID" value="KAJ6645339.1"/>
    <property type="molecule type" value="Genomic_DNA"/>
</dbReference>
<dbReference type="InterPro" id="IPR001680">
    <property type="entry name" value="WD40_rpt"/>
</dbReference>
<dbReference type="InterPro" id="IPR036322">
    <property type="entry name" value="WD40_repeat_dom_sf"/>
</dbReference>
<organism evidence="6 7">
    <name type="scientific">Pseudolycoriella hygida</name>
    <dbReference type="NCBI Taxonomy" id="35572"/>
    <lineage>
        <taxon>Eukaryota</taxon>
        <taxon>Metazoa</taxon>
        <taxon>Ecdysozoa</taxon>
        <taxon>Arthropoda</taxon>
        <taxon>Hexapoda</taxon>
        <taxon>Insecta</taxon>
        <taxon>Pterygota</taxon>
        <taxon>Neoptera</taxon>
        <taxon>Endopterygota</taxon>
        <taxon>Diptera</taxon>
        <taxon>Nematocera</taxon>
        <taxon>Sciaroidea</taxon>
        <taxon>Sciaridae</taxon>
        <taxon>Pseudolycoriella</taxon>
    </lineage>
</organism>
<evidence type="ECO:0000313" key="6">
    <source>
        <dbReference type="EMBL" id="KAJ6645339.1"/>
    </source>
</evidence>
<feature type="compositionally biased region" description="Acidic residues" evidence="5">
    <location>
        <begin position="84"/>
        <end position="93"/>
    </location>
</feature>
<dbReference type="PANTHER" id="PTHR14091">
    <property type="entry name" value="PERIODIC TRYPTOPHAN PROTEIN 1"/>
    <property type="match status" value="1"/>
</dbReference>
<dbReference type="OrthoDB" id="270624at2759"/>
<keyword evidence="7" id="KW-1185">Reference proteome</keyword>
<evidence type="ECO:0000256" key="4">
    <source>
        <dbReference type="PROSITE-ProRule" id="PRU00221"/>
    </source>
</evidence>
<feature type="compositionally biased region" description="Acidic residues" evidence="5">
    <location>
        <begin position="52"/>
        <end position="65"/>
    </location>
</feature>
<dbReference type="InterPro" id="IPR044285">
    <property type="entry name" value="PWP1"/>
</dbReference>
<dbReference type="SUPFAM" id="SSF50978">
    <property type="entry name" value="WD40 repeat-like"/>
    <property type="match status" value="1"/>
</dbReference>
<protein>
    <submittedName>
        <fullName evidence="6">Periodic tryptophan protein 1 like</fullName>
    </submittedName>
</protein>
<accession>A0A9Q0S524</accession>
<evidence type="ECO:0000256" key="1">
    <source>
        <dbReference type="ARBA" id="ARBA00022553"/>
    </source>
</evidence>
<evidence type="ECO:0000256" key="5">
    <source>
        <dbReference type="SAM" id="MobiDB-lite"/>
    </source>
</evidence>
<dbReference type="PROSITE" id="PS50294">
    <property type="entry name" value="WD_REPEATS_REGION"/>
    <property type="match status" value="1"/>
</dbReference>
<dbReference type="PROSITE" id="PS50082">
    <property type="entry name" value="WD_REPEATS_2"/>
    <property type="match status" value="2"/>
</dbReference>
<sequence>MEDEDDVPQSSVNFIPCLYFLKKAVAKEKPDKVTLTQEELARVINETKNELEENSDEERVEDENVMETSDTEQPRSIRPATTGNDDDEYNFDNYDNELSEQFANLGDVAVIDASEQIQDDEDSEAEDDLIKSNDNLLIVGHVDEDAASLEVFVYNESEGSFYVHHDFLLPSYPLCIEWMHYDPEAGDVGNMVAIGSMDPIITIWDLDIQDTLEPALKLGSKGSRKKNIPKSGHRDAVLDLSWNSNYTHILASGSVDQTVILWDLDELKPHTTINGFQEKIQSLKFHATEAQSLLTGCCDGTVRLYDCRDPETLQQNAKIWNFNGEIERVAWDPHDRNYFFASTNQGNIYYCDVRQERHVWSKNVHEKEVTGLALNSKCKGMLTTTSSDGALKVWKYSETDANLIHEENVGIGQVQCIGVCPNNPFTVAIGGDNKRKHLRVIDTREFDSVRRSFGINV</sequence>
<dbReference type="GO" id="GO:0005634">
    <property type="term" value="C:nucleus"/>
    <property type="evidence" value="ECO:0007669"/>
    <property type="project" value="TreeGrafter"/>
</dbReference>
<dbReference type="Pfam" id="PF00400">
    <property type="entry name" value="WD40"/>
    <property type="match status" value="3"/>
</dbReference>
<name>A0A9Q0S524_9DIPT</name>
<keyword evidence="1" id="KW-0597">Phosphoprotein</keyword>
<dbReference type="PROSITE" id="PS00678">
    <property type="entry name" value="WD_REPEATS_1"/>
    <property type="match status" value="1"/>
</dbReference>
<dbReference type="AlphaFoldDB" id="A0A9Q0S524"/>
<dbReference type="PRINTS" id="PR00320">
    <property type="entry name" value="GPROTEINBRPT"/>
</dbReference>
<feature type="repeat" description="WD" evidence="4">
    <location>
        <begin position="362"/>
        <end position="404"/>
    </location>
</feature>
<feature type="region of interest" description="Disordered" evidence="5">
    <location>
        <begin position="45"/>
        <end position="93"/>
    </location>
</feature>
<dbReference type="GO" id="GO:0006364">
    <property type="term" value="P:rRNA processing"/>
    <property type="evidence" value="ECO:0007669"/>
    <property type="project" value="InterPro"/>
</dbReference>
<gene>
    <name evidence="6" type="primary">nclb</name>
    <name evidence="6" type="ORF">Bhyg_00544</name>
</gene>
<reference evidence="6" key="1">
    <citation type="submission" date="2022-07" db="EMBL/GenBank/DDBJ databases">
        <authorList>
            <person name="Trinca V."/>
            <person name="Uliana J.V.C."/>
            <person name="Torres T.T."/>
            <person name="Ward R.J."/>
            <person name="Monesi N."/>
        </authorList>
    </citation>
    <scope>NUCLEOTIDE SEQUENCE</scope>
    <source>
        <strain evidence="6">HSMRA1968</strain>
        <tissue evidence="6">Whole embryos</tissue>
    </source>
</reference>
<dbReference type="InterPro" id="IPR019775">
    <property type="entry name" value="WD40_repeat_CS"/>
</dbReference>
<dbReference type="Gene3D" id="2.130.10.10">
    <property type="entry name" value="YVTN repeat-like/Quinoprotein amine dehydrogenase"/>
    <property type="match status" value="2"/>
</dbReference>
<evidence type="ECO:0000256" key="2">
    <source>
        <dbReference type="ARBA" id="ARBA00022574"/>
    </source>
</evidence>
<keyword evidence="3" id="KW-0677">Repeat</keyword>
<evidence type="ECO:0000256" key="3">
    <source>
        <dbReference type="ARBA" id="ARBA00022737"/>
    </source>
</evidence>
<dbReference type="SMART" id="SM00320">
    <property type="entry name" value="WD40"/>
    <property type="match status" value="6"/>
</dbReference>
<dbReference type="InterPro" id="IPR015943">
    <property type="entry name" value="WD40/YVTN_repeat-like_dom_sf"/>
</dbReference>
<feature type="repeat" description="WD" evidence="4">
    <location>
        <begin position="230"/>
        <end position="272"/>
    </location>
</feature>